<dbReference type="GO" id="GO:0006633">
    <property type="term" value="P:fatty acid biosynthetic process"/>
    <property type="evidence" value="ECO:0007669"/>
    <property type="project" value="UniProtKB-UniRule"/>
</dbReference>
<dbReference type="SUPFAM" id="SSF53901">
    <property type="entry name" value="Thiolase-like"/>
    <property type="match status" value="2"/>
</dbReference>
<dbReference type="AlphaFoldDB" id="A0A212JXJ5"/>
<feature type="active site" description="For beta-ketoacyl synthase activity" evidence="12">
    <location>
        <position position="162"/>
    </location>
</feature>
<dbReference type="InterPro" id="IPR020841">
    <property type="entry name" value="PKS_Beta-ketoAc_synthase_dom"/>
</dbReference>
<dbReference type="UniPathway" id="UPA00094"/>
<dbReference type="PROSITE" id="PS52004">
    <property type="entry name" value="KS3_2"/>
    <property type="match status" value="1"/>
</dbReference>
<dbReference type="InterPro" id="IPR014031">
    <property type="entry name" value="Ketoacyl_synth_C"/>
</dbReference>
<dbReference type="Pfam" id="PF02801">
    <property type="entry name" value="Ketoacyl-synt_C"/>
    <property type="match status" value="1"/>
</dbReference>
<feature type="domain" description="Ketosynthase family 3 (KS3)" evidence="14">
    <location>
        <begin position="1"/>
        <end position="407"/>
    </location>
</feature>
<dbReference type="InterPro" id="IPR017568">
    <property type="entry name" value="3-oxoacyl-ACP_synth-2"/>
</dbReference>
<evidence type="ECO:0000256" key="6">
    <source>
        <dbReference type="ARBA" id="ARBA00022679"/>
    </source>
</evidence>
<dbReference type="NCBIfam" id="NF005589">
    <property type="entry name" value="PRK07314.1"/>
    <property type="match status" value="1"/>
</dbReference>
<organism evidence="15">
    <name type="scientific">uncultured Desulfovibrio sp</name>
    <dbReference type="NCBI Taxonomy" id="167968"/>
    <lineage>
        <taxon>Bacteria</taxon>
        <taxon>Pseudomonadati</taxon>
        <taxon>Thermodesulfobacteriota</taxon>
        <taxon>Desulfovibrionia</taxon>
        <taxon>Desulfovibrionales</taxon>
        <taxon>Desulfovibrionaceae</taxon>
        <taxon>Desulfovibrio</taxon>
        <taxon>environmental samples</taxon>
    </lineage>
</organism>
<evidence type="ECO:0000256" key="8">
    <source>
        <dbReference type="ARBA" id="ARBA00023098"/>
    </source>
</evidence>
<dbReference type="NCBIfam" id="TIGR03150">
    <property type="entry name" value="fabF"/>
    <property type="match status" value="1"/>
</dbReference>
<comment type="similarity">
    <text evidence="2 11 13">Belongs to the thiolase-like superfamily. Beta-ketoacyl-ACP synthases family.</text>
</comment>
<dbReference type="PANTHER" id="PTHR11712:SF336">
    <property type="entry name" value="3-OXOACYL-[ACYL-CARRIER-PROTEIN] SYNTHASE, MITOCHONDRIAL"/>
    <property type="match status" value="1"/>
</dbReference>
<dbReference type="EC" id="2.3.1.179" evidence="3 11"/>
<dbReference type="InterPro" id="IPR016039">
    <property type="entry name" value="Thiolase-like"/>
</dbReference>
<dbReference type="FunFam" id="3.40.47.10:FF:000018">
    <property type="entry name" value="3-oxoacyl-[acyl-carrier-protein] synthase 2"/>
    <property type="match status" value="1"/>
</dbReference>
<dbReference type="Gene3D" id="3.40.47.10">
    <property type="match status" value="1"/>
</dbReference>
<dbReference type="EMBL" id="FLUP01000001">
    <property type="protein sequence ID" value="SBW04127.1"/>
    <property type="molecule type" value="Genomic_DNA"/>
</dbReference>
<evidence type="ECO:0000256" key="4">
    <source>
        <dbReference type="ARBA" id="ARBA00014657"/>
    </source>
</evidence>
<dbReference type="GO" id="GO:0004315">
    <property type="term" value="F:3-oxoacyl-[acyl-carrier-protein] synthase activity"/>
    <property type="evidence" value="ECO:0007669"/>
    <property type="project" value="UniProtKB-UniRule"/>
</dbReference>
<evidence type="ECO:0000256" key="7">
    <source>
        <dbReference type="ARBA" id="ARBA00022832"/>
    </source>
</evidence>
<comment type="pathway">
    <text evidence="1 11">Lipid metabolism; fatty acid biosynthesis.</text>
</comment>
<protein>
    <recommendedName>
        <fullName evidence="4 11">3-oxoacyl-[acyl-carrier-protein] synthase 2</fullName>
        <ecNumber evidence="3 11">2.3.1.179</ecNumber>
    </recommendedName>
</protein>
<keyword evidence="8" id="KW-0443">Lipid metabolism</keyword>
<dbReference type="SMART" id="SM00825">
    <property type="entry name" value="PKS_KS"/>
    <property type="match status" value="1"/>
</dbReference>
<gene>
    <name evidence="15" type="primary">fabF</name>
    <name evidence="15" type="ORF">KM92DES2_11884</name>
</gene>
<dbReference type="CDD" id="cd00834">
    <property type="entry name" value="KAS_I_II"/>
    <property type="match status" value="1"/>
</dbReference>
<evidence type="ECO:0000256" key="13">
    <source>
        <dbReference type="RuleBase" id="RU003694"/>
    </source>
</evidence>
<name>A0A212JXJ5_9BACT</name>
<comment type="catalytic activity">
    <reaction evidence="11">
        <text>(9Z)-hexadecenoyl-[ACP] + malonyl-[ACP] + H(+) = 3-oxo-(11Z)-octadecenoyl-[ACP] + holo-[ACP] + CO2</text>
        <dbReference type="Rhea" id="RHEA:55040"/>
        <dbReference type="Rhea" id="RHEA-COMP:9623"/>
        <dbReference type="Rhea" id="RHEA-COMP:9685"/>
        <dbReference type="Rhea" id="RHEA-COMP:10800"/>
        <dbReference type="Rhea" id="RHEA-COMP:14074"/>
        <dbReference type="ChEBI" id="CHEBI:15378"/>
        <dbReference type="ChEBI" id="CHEBI:16526"/>
        <dbReference type="ChEBI" id="CHEBI:64479"/>
        <dbReference type="ChEBI" id="CHEBI:78449"/>
        <dbReference type="ChEBI" id="CHEBI:83989"/>
        <dbReference type="ChEBI" id="CHEBI:138538"/>
        <dbReference type="EC" id="2.3.1.179"/>
    </reaction>
</comment>
<dbReference type="PANTHER" id="PTHR11712">
    <property type="entry name" value="POLYKETIDE SYNTHASE-RELATED"/>
    <property type="match status" value="1"/>
</dbReference>
<evidence type="ECO:0000256" key="5">
    <source>
        <dbReference type="ARBA" id="ARBA00022516"/>
    </source>
</evidence>
<accession>A0A212JXJ5</accession>
<keyword evidence="10 11" id="KW-0012">Acyltransferase</keyword>
<reference evidence="15" key="1">
    <citation type="submission" date="2016-04" db="EMBL/GenBank/DDBJ databases">
        <authorList>
            <person name="Evans L.H."/>
            <person name="Alamgir A."/>
            <person name="Owens N."/>
            <person name="Weber N.D."/>
            <person name="Virtaneva K."/>
            <person name="Barbian K."/>
            <person name="Babar A."/>
            <person name="Rosenke K."/>
        </authorList>
    </citation>
    <scope>NUCLEOTIDE SEQUENCE</scope>
    <source>
        <strain evidence="15">92-2</strain>
    </source>
</reference>
<dbReference type="RefSeq" id="WP_227118691.1">
    <property type="nucleotide sequence ID" value="NZ_LT598928.1"/>
</dbReference>
<keyword evidence="5 11" id="KW-0444">Lipid biosynthesis</keyword>
<evidence type="ECO:0000256" key="11">
    <source>
        <dbReference type="PIRNR" id="PIRNR000447"/>
    </source>
</evidence>
<evidence type="ECO:0000256" key="2">
    <source>
        <dbReference type="ARBA" id="ARBA00008467"/>
    </source>
</evidence>
<evidence type="ECO:0000256" key="3">
    <source>
        <dbReference type="ARBA" id="ARBA00012356"/>
    </source>
</evidence>
<keyword evidence="7" id="KW-0276">Fatty acid metabolism</keyword>
<comment type="catalytic activity">
    <reaction evidence="11">
        <text>a fatty acyl-[ACP] + malonyl-[ACP] + H(+) = a 3-oxoacyl-[ACP] + holo-[ACP] + CO2</text>
        <dbReference type="Rhea" id="RHEA:22836"/>
        <dbReference type="Rhea" id="RHEA-COMP:9623"/>
        <dbReference type="Rhea" id="RHEA-COMP:9685"/>
        <dbReference type="Rhea" id="RHEA-COMP:9916"/>
        <dbReference type="Rhea" id="RHEA-COMP:14125"/>
        <dbReference type="ChEBI" id="CHEBI:15378"/>
        <dbReference type="ChEBI" id="CHEBI:16526"/>
        <dbReference type="ChEBI" id="CHEBI:64479"/>
        <dbReference type="ChEBI" id="CHEBI:78449"/>
        <dbReference type="ChEBI" id="CHEBI:78776"/>
        <dbReference type="ChEBI" id="CHEBI:138651"/>
    </reaction>
</comment>
<sequence length="410" mass="43282">MRKVVVTGFGVISSSGNDPETMWKNISSGKSGIRYMDDPAFDESPVRIAGKVDDFLAETYFCAKDAKKYDKYIQFAVAAALQAVEMSGLEGADWDPERAGVYVGSGIGGIETIMKNHEAFLAKGARRVSPFMIPMMIVNMASGVVAIRTGFKGANYAPVSACATANNAIGEAFLSIAHGQADVMLAGGSDAGIQPFLLAGFSSMKALSTRNDVPEQASRPFDSGRDGFVMAEGAAVLLLEEEEHARRREATILGEVVGYGATCDAGHITSPDFLGGARAMEIAIRQSGASVAEIGYINAHATGTKEGDRSEAAAIRSVFGDRLETVKVSATKSMTGHLFGAAGGIEAIITLEALRHGLLPPTINLDAPDAECDIPHICNRAEQTSTCYALSNSFGFGGHNASLVFRKYEE</sequence>
<keyword evidence="9 11" id="KW-0275">Fatty acid biosynthesis</keyword>
<evidence type="ECO:0000313" key="15">
    <source>
        <dbReference type="EMBL" id="SBW04127.1"/>
    </source>
</evidence>
<keyword evidence="6 11" id="KW-0808">Transferase</keyword>
<evidence type="ECO:0000256" key="10">
    <source>
        <dbReference type="ARBA" id="ARBA00023315"/>
    </source>
</evidence>
<dbReference type="GO" id="GO:0005829">
    <property type="term" value="C:cytosol"/>
    <property type="evidence" value="ECO:0007669"/>
    <property type="project" value="TreeGrafter"/>
</dbReference>
<dbReference type="PIRSF" id="PIRSF000447">
    <property type="entry name" value="KAS_II"/>
    <property type="match status" value="1"/>
</dbReference>
<evidence type="ECO:0000259" key="14">
    <source>
        <dbReference type="PROSITE" id="PS52004"/>
    </source>
</evidence>
<comment type="function">
    <text evidence="11">Involved in the type II fatty acid elongation cycle. Catalyzes the elongation of a wide range of acyl-ACP by the addition of two carbons from malonyl-ACP to an acyl acceptor. Can efficiently catalyze the conversion of palmitoleoyl-ACP (cis-hexadec-9-enoyl-ACP) to cis-vaccenoyl-ACP (cis-octadec-11-enoyl-ACP), an essential step in the thermal regulation of fatty acid composition.</text>
</comment>
<evidence type="ECO:0000256" key="12">
    <source>
        <dbReference type="PIRSR" id="PIRSR000447-1"/>
    </source>
</evidence>
<evidence type="ECO:0000256" key="9">
    <source>
        <dbReference type="ARBA" id="ARBA00023160"/>
    </source>
</evidence>
<evidence type="ECO:0000256" key="1">
    <source>
        <dbReference type="ARBA" id="ARBA00005194"/>
    </source>
</evidence>
<dbReference type="Pfam" id="PF00109">
    <property type="entry name" value="ketoacyl-synt"/>
    <property type="match status" value="1"/>
</dbReference>
<proteinExistence type="inferred from homology"/>
<dbReference type="InterPro" id="IPR014030">
    <property type="entry name" value="Ketoacyl_synth_N"/>
</dbReference>
<dbReference type="InterPro" id="IPR000794">
    <property type="entry name" value="Beta-ketoacyl_synthase"/>
</dbReference>